<evidence type="ECO:0000256" key="1">
    <source>
        <dbReference type="SAM" id="Phobius"/>
    </source>
</evidence>
<dbReference type="GO" id="GO:0048038">
    <property type="term" value="F:quinone binding"/>
    <property type="evidence" value="ECO:0007669"/>
    <property type="project" value="InterPro"/>
</dbReference>
<keyword evidence="1" id="KW-0812">Transmembrane</keyword>
<dbReference type="GO" id="GO:0009308">
    <property type="term" value="P:amine metabolic process"/>
    <property type="evidence" value="ECO:0007669"/>
    <property type="project" value="InterPro"/>
</dbReference>
<proteinExistence type="predicted"/>
<sequence length="269" mass="30127">MSKGTQPQLGAPRKRMVMRCMALGALFTVAICVWSYLRGQSSKVWQESGIGYDTAKVEITSQSPSPKNCPSALPPPAMPPVDVNLWASLTPTEIMIVNEWLFEPSRDLNLTAGDHAVLSDNLVFRIEAYRPSKASALAYLSSPSWENLPDRFAKVTIHHGARNDQDGGPVIREYLVGPLDVREDMTIKRLTEIYHREEIPFNARAYTKPAELAPFLASIMTPLAEVTLVRNLLVRFVVSLLISTVYRIYSEGYFLVSQMILWHPQVVVP</sequence>
<gene>
    <name evidence="2" type="ORF">PHLCEN_2v389</name>
</gene>
<dbReference type="Proteomes" id="UP000186601">
    <property type="component" value="Unassembled WGS sequence"/>
</dbReference>
<dbReference type="OrthoDB" id="3341590at2759"/>
<protein>
    <submittedName>
        <fullName evidence="2">Uncharacterized protein</fullName>
    </submittedName>
</protein>
<reference evidence="2 3" key="1">
    <citation type="submission" date="2018-02" db="EMBL/GenBank/DDBJ databases">
        <title>Genome sequence of the basidiomycete white-rot fungus Phlebia centrifuga.</title>
        <authorList>
            <person name="Granchi Z."/>
            <person name="Peng M."/>
            <person name="de Vries R.P."/>
            <person name="Hilden K."/>
            <person name="Makela M.R."/>
            <person name="Grigoriev I."/>
            <person name="Riley R."/>
        </authorList>
    </citation>
    <scope>NUCLEOTIDE SEQUENCE [LARGE SCALE GENOMIC DNA]</scope>
    <source>
        <strain evidence="2 3">FBCC195</strain>
    </source>
</reference>
<dbReference type="EMBL" id="MLYV02000031">
    <property type="protein sequence ID" value="PSS37788.1"/>
    <property type="molecule type" value="Genomic_DNA"/>
</dbReference>
<dbReference type="AlphaFoldDB" id="A0A2R6S671"/>
<accession>A0A2R6S671</accession>
<organism evidence="2 3">
    <name type="scientific">Hermanssonia centrifuga</name>
    <dbReference type="NCBI Taxonomy" id="98765"/>
    <lineage>
        <taxon>Eukaryota</taxon>
        <taxon>Fungi</taxon>
        <taxon>Dikarya</taxon>
        <taxon>Basidiomycota</taxon>
        <taxon>Agaricomycotina</taxon>
        <taxon>Agaricomycetes</taxon>
        <taxon>Polyporales</taxon>
        <taxon>Meruliaceae</taxon>
        <taxon>Hermanssonia</taxon>
    </lineage>
</organism>
<evidence type="ECO:0000313" key="3">
    <source>
        <dbReference type="Proteomes" id="UP000186601"/>
    </source>
</evidence>
<dbReference type="GO" id="GO:0005507">
    <property type="term" value="F:copper ion binding"/>
    <property type="evidence" value="ECO:0007669"/>
    <property type="project" value="InterPro"/>
</dbReference>
<dbReference type="GO" id="GO:0008131">
    <property type="term" value="F:primary methylamine oxidase activity"/>
    <property type="evidence" value="ECO:0007669"/>
    <property type="project" value="InterPro"/>
</dbReference>
<comment type="caution">
    <text evidence="2">The sequence shown here is derived from an EMBL/GenBank/DDBJ whole genome shotgun (WGS) entry which is preliminary data.</text>
</comment>
<keyword evidence="1" id="KW-0472">Membrane</keyword>
<feature type="transmembrane region" description="Helical" evidence="1">
    <location>
        <begin position="20"/>
        <end position="37"/>
    </location>
</feature>
<evidence type="ECO:0000313" key="2">
    <source>
        <dbReference type="EMBL" id="PSS37788.1"/>
    </source>
</evidence>
<dbReference type="Gene3D" id="3.10.450.40">
    <property type="match status" value="1"/>
</dbReference>
<keyword evidence="1" id="KW-1133">Transmembrane helix</keyword>
<keyword evidence="3" id="KW-1185">Reference proteome</keyword>
<dbReference type="STRING" id="98765.A0A2R6S671"/>
<dbReference type="SUPFAM" id="SSF54416">
    <property type="entry name" value="Amine oxidase N-terminal region"/>
    <property type="match status" value="1"/>
</dbReference>
<dbReference type="InterPro" id="IPR016182">
    <property type="entry name" value="Cu_amine_oxidase_N-reg"/>
</dbReference>
<name>A0A2R6S671_9APHY</name>